<evidence type="ECO:0000256" key="2">
    <source>
        <dbReference type="ARBA" id="ARBA00022692"/>
    </source>
</evidence>
<proteinExistence type="predicted"/>
<dbReference type="Proteomes" id="UP001201262">
    <property type="component" value="Unassembled WGS sequence"/>
</dbReference>
<reference evidence="6" key="1">
    <citation type="submission" date="2021-12" db="EMBL/GenBank/DDBJ databases">
        <title>Convergent genome expansion in fungi linked to evolution of root-endophyte symbiosis.</title>
        <authorList>
            <consortium name="DOE Joint Genome Institute"/>
            <person name="Ke Y.-H."/>
            <person name="Bonito G."/>
            <person name="Liao H.-L."/>
            <person name="Looney B."/>
            <person name="Rojas-Flechas A."/>
            <person name="Nash J."/>
            <person name="Hameed K."/>
            <person name="Schadt C."/>
            <person name="Martin F."/>
            <person name="Crous P.W."/>
            <person name="Miettinen O."/>
            <person name="Magnuson J.K."/>
            <person name="Labbe J."/>
            <person name="Jacobson D."/>
            <person name="Doktycz M.J."/>
            <person name="Veneault-Fourrey C."/>
            <person name="Kuo A."/>
            <person name="Mondo S."/>
            <person name="Calhoun S."/>
            <person name="Riley R."/>
            <person name="Ohm R."/>
            <person name="LaButti K."/>
            <person name="Andreopoulos B."/>
            <person name="Pangilinan J."/>
            <person name="Nolan M."/>
            <person name="Tritt A."/>
            <person name="Clum A."/>
            <person name="Lipzen A."/>
            <person name="Daum C."/>
            <person name="Barry K."/>
            <person name="Grigoriev I.V."/>
            <person name="Vilgalys R."/>
        </authorList>
    </citation>
    <scope>NUCLEOTIDE SEQUENCE</scope>
    <source>
        <strain evidence="6">PMI_201</strain>
    </source>
</reference>
<keyword evidence="4" id="KW-0472">Membrane</keyword>
<dbReference type="GO" id="GO:0022857">
    <property type="term" value="F:transmembrane transporter activity"/>
    <property type="evidence" value="ECO:0007669"/>
    <property type="project" value="TreeGrafter"/>
</dbReference>
<evidence type="ECO:0000256" key="1">
    <source>
        <dbReference type="ARBA" id="ARBA00004141"/>
    </source>
</evidence>
<dbReference type="PANTHER" id="PTHR23501:SF198">
    <property type="entry name" value="AZOLE RESISTANCE PROTEIN 1-RELATED"/>
    <property type="match status" value="1"/>
</dbReference>
<dbReference type="GO" id="GO:0005886">
    <property type="term" value="C:plasma membrane"/>
    <property type="evidence" value="ECO:0007669"/>
    <property type="project" value="TreeGrafter"/>
</dbReference>
<dbReference type="EMBL" id="JAJTJA010000008">
    <property type="protein sequence ID" value="KAH8694980.1"/>
    <property type="molecule type" value="Genomic_DNA"/>
</dbReference>
<comment type="subcellular location">
    <subcellularLocation>
        <location evidence="1">Membrane</location>
        <topology evidence="1">Multi-pass membrane protein</topology>
    </subcellularLocation>
</comment>
<evidence type="ECO:0000256" key="5">
    <source>
        <dbReference type="SAM" id="MobiDB-lite"/>
    </source>
</evidence>
<name>A0AAD4KLU9_9EURO</name>
<keyword evidence="2" id="KW-0812">Transmembrane</keyword>
<comment type="caution">
    <text evidence="6">The sequence shown here is derived from an EMBL/GenBank/DDBJ whole genome shotgun (WGS) entry which is preliminary data.</text>
</comment>
<evidence type="ECO:0000256" key="3">
    <source>
        <dbReference type="ARBA" id="ARBA00022989"/>
    </source>
</evidence>
<organism evidence="6 7">
    <name type="scientific">Talaromyces proteolyticus</name>
    <dbReference type="NCBI Taxonomy" id="1131652"/>
    <lineage>
        <taxon>Eukaryota</taxon>
        <taxon>Fungi</taxon>
        <taxon>Dikarya</taxon>
        <taxon>Ascomycota</taxon>
        <taxon>Pezizomycotina</taxon>
        <taxon>Eurotiomycetes</taxon>
        <taxon>Eurotiomycetidae</taxon>
        <taxon>Eurotiales</taxon>
        <taxon>Trichocomaceae</taxon>
        <taxon>Talaromyces</taxon>
        <taxon>Talaromyces sect. Bacilispori</taxon>
    </lineage>
</organism>
<dbReference type="PANTHER" id="PTHR23501">
    <property type="entry name" value="MAJOR FACILITATOR SUPERFAMILY"/>
    <property type="match status" value="1"/>
</dbReference>
<gene>
    <name evidence="6" type="ORF">BGW36DRAFT_360699</name>
</gene>
<dbReference type="RefSeq" id="XP_046070122.1">
    <property type="nucleotide sequence ID" value="XM_046214203.1"/>
</dbReference>
<evidence type="ECO:0000313" key="6">
    <source>
        <dbReference type="EMBL" id="KAH8694980.1"/>
    </source>
</evidence>
<feature type="compositionally biased region" description="Basic and acidic residues" evidence="5">
    <location>
        <begin position="30"/>
        <end position="47"/>
    </location>
</feature>
<dbReference type="GeneID" id="70244490"/>
<feature type="compositionally biased region" description="Low complexity" evidence="5">
    <location>
        <begin position="17"/>
        <end position="28"/>
    </location>
</feature>
<protein>
    <recommendedName>
        <fullName evidence="8">Major facilitator superfamily (MFS) profile domain-containing protein</fullName>
    </recommendedName>
</protein>
<sequence>MAENTTKTMAIGDKNLSSTENSNCNTDDNSNDHVISENGGDENRQGSEDEDESQYPVTCQLVVITFAPNLSMFLVGLENTIISTAVPKITDQFHAMDDVGWYASAYLLTCCQWHLMWGSFTHYTPSSLYT</sequence>
<feature type="region of interest" description="Disordered" evidence="5">
    <location>
        <begin position="1"/>
        <end position="55"/>
    </location>
</feature>
<keyword evidence="7" id="KW-1185">Reference proteome</keyword>
<dbReference type="AlphaFoldDB" id="A0AAD4KLU9"/>
<evidence type="ECO:0000256" key="4">
    <source>
        <dbReference type="ARBA" id="ARBA00023136"/>
    </source>
</evidence>
<keyword evidence="3" id="KW-1133">Transmembrane helix</keyword>
<evidence type="ECO:0000313" key="7">
    <source>
        <dbReference type="Proteomes" id="UP001201262"/>
    </source>
</evidence>
<accession>A0AAD4KLU9</accession>
<evidence type="ECO:0008006" key="8">
    <source>
        <dbReference type="Google" id="ProtNLM"/>
    </source>
</evidence>